<dbReference type="RefSeq" id="WP_344695725.1">
    <property type="nucleotide sequence ID" value="NZ_BAABBR010000001.1"/>
</dbReference>
<accession>A0ABP7TT88</accession>
<evidence type="ECO:0000256" key="1">
    <source>
        <dbReference type="ARBA" id="ARBA00006436"/>
    </source>
</evidence>
<sequence length="170" mass="18376">MKSLMRLFRSEPSIARPLYEQVVARARQPHWYREGGAADTMEGRFAVLATLLALTDVRLERGGEEARKASVGLTECFVDDMDSQLRQDGVGDPVMGKKVGGLVGALGGRVGAWRKAIDGEESWEAVAGRSFYRGAEPGEAALAHSVAELKRYWSGLEGRSDDALIGGVLP</sequence>
<comment type="similarity">
    <text evidence="1">Belongs to the UPF0174 family.</text>
</comment>
<gene>
    <name evidence="3" type="ORF">GCM10022281_08040</name>
</gene>
<dbReference type="Pfam" id="PF03981">
    <property type="entry name" value="Ubiq_cyt_C_chap"/>
    <property type="match status" value="1"/>
</dbReference>
<reference evidence="4" key="1">
    <citation type="journal article" date="2019" name="Int. J. Syst. Evol. Microbiol.">
        <title>The Global Catalogue of Microorganisms (GCM) 10K type strain sequencing project: providing services to taxonomists for standard genome sequencing and annotation.</title>
        <authorList>
            <consortium name="The Broad Institute Genomics Platform"/>
            <consortium name="The Broad Institute Genome Sequencing Center for Infectious Disease"/>
            <person name="Wu L."/>
            <person name="Ma J."/>
        </authorList>
    </citation>
    <scope>NUCLEOTIDE SEQUENCE [LARGE SCALE GENOMIC DNA]</scope>
    <source>
        <strain evidence="4">JCM 17564</strain>
    </source>
</reference>
<protein>
    <recommendedName>
        <fullName evidence="2">Ubiquinol-cytochrome c chaperone domain-containing protein</fullName>
    </recommendedName>
</protein>
<name>A0ABP7TT88_9SPHN</name>
<proteinExistence type="inferred from homology"/>
<dbReference type="EMBL" id="BAABBR010000001">
    <property type="protein sequence ID" value="GAA4030978.1"/>
    <property type="molecule type" value="Genomic_DNA"/>
</dbReference>
<comment type="caution">
    <text evidence="3">The sequence shown here is derived from an EMBL/GenBank/DDBJ whole genome shotgun (WGS) entry which is preliminary data.</text>
</comment>
<evidence type="ECO:0000313" key="3">
    <source>
        <dbReference type="EMBL" id="GAA4030978.1"/>
    </source>
</evidence>
<dbReference type="InterPro" id="IPR021150">
    <property type="entry name" value="Ubiq_cyt_c_chap"/>
</dbReference>
<feature type="domain" description="Ubiquinol-cytochrome c chaperone" evidence="2">
    <location>
        <begin position="36"/>
        <end position="167"/>
    </location>
</feature>
<evidence type="ECO:0000313" key="4">
    <source>
        <dbReference type="Proteomes" id="UP001424459"/>
    </source>
</evidence>
<keyword evidence="4" id="KW-1185">Reference proteome</keyword>
<evidence type="ECO:0000259" key="2">
    <source>
        <dbReference type="Pfam" id="PF03981"/>
    </source>
</evidence>
<dbReference type="Proteomes" id="UP001424459">
    <property type="component" value="Unassembled WGS sequence"/>
</dbReference>
<organism evidence="3 4">
    <name type="scientific">Sphingomonas rosea</name>
    <dbReference type="NCBI Taxonomy" id="335605"/>
    <lineage>
        <taxon>Bacteria</taxon>
        <taxon>Pseudomonadati</taxon>
        <taxon>Pseudomonadota</taxon>
        <taxon>Alphaproteobacteria</taxon>
        <taxon>Sphingomonadales</taxon>
        <taxon>Sphingomonadaceae</taxon>
        <taxon>Sphingomonas</taxon>
    </lineage>
</organism>